<evidence type="ECO:0000313" key="3">
    <source>
        <dbReference type="EMBL" id="SFG34783.1"/>
    </source>
</evidence>
<dbReference type="SUPFAM" id="SSF47413">
    <property type="entry name" value="lambda repressor-like DNA-binding domains"/>
    <property type="match status" value="1"/>
</dbReference>
<dbReference type="STRING" id="504797.SAMN05421678_105214"/>
<dbReference type="PANTHER" id="PTHR35010:SF4">
    <property type="entry name" value="BLL5781 PROTEIN"/>
    <property type="match status" value="1"/>
</dbReference>
<organism evidence="3 4">
    <name type="scientific">Actinopolymorpha cephalotaxi</name>
    <dbReference type="NCBI Taxonomy" id="504797"/>
    <lineage>
        <taxon>Bacteria</taxon>
        <taxon>Bacillati</taxon>
        <taxon>Actinomycetota</taxon>
        <taxon>Actinomycetes</taxon>
        <taxon>Propionibacteriales</taxon>
        <taxon>Actinopolymorphaceae</taxon>
        <taxon>Actinopolymorpha</taxon>
    </lineage>
</organism>
<feature type="compositionally biased region" description="Pro residues" evidence="1">
    <location>
        <begin position="198"/>
        <end position="208"/>
    </location>
</feature>
<evidence type="ECO:0000313" key="4">
    <source>
        <dbReference type="Proteomes" id="UP000199052"/>
    </source>
</evidence>
<dbReference type="InterPro" id="IPR010982">
    <property type="entry name" value="Lambda_DNA-bd_dom_sf"/>
</dbReference>
<name>A0A1I2R432_9ACTN</name>
<dbReference type="PROSITE" id="PS50943">
    <property type="entry name" value="HTH_CROC1"/>
    <property type="match status" value="1"/>
</dbReference>
<reference evidence="3 4" key="1">
    <citation type="submission" date="2016-10" db="EMBL/GenBank/DDBJ databases">
        <authorList>
            <person name="de Groot N.N."/>
        </authorList>
    </citation>
    <scope>NUCLEOTIDE SEQUENCE [LARGE SCALE GENOMIC DNA]</scope>
    <source>
        <strain evidence="3 4">CPCC 202808</strain>
    </source>
</reference>
<dbReference type="InterPro" id="IPR041413">
    <property type="entry name" value="MLTR_LBD"/>
</dbReference>
<accession>A0A1I2R432</accession>
<dbReference type="AlphaFoldDB" id="A0A1I2R432"/>
<dbReference type="SMART" id="SM00530">
    <property type="entry name" value="HTH_XRE"/>
    <property type="match status" value="1"/>
</dbReference>
<feature type="region of interest" description="Disordered" evidence="1">
    <location>
        <begin position="194"/>
        <end position="227"/>
    </location>
</feature>
<dbReference type="InterPro" id="IPR001387">
    <property type="entry name" value="Cro/C1-type_HTH"/>
</dbReference>
<proteinExistence type="predicted"/>
<dbReference type="CDD" id="cd00093">
    <property type="entry name" value="HTH_XRE"/>
    <property type="match status" value="1"/>
</dbReference>
<dbReference type="GO" id="GO:0003677">
    <property type="term" value="F:DNA binding"/>
    <property type="evidence" value="ECO:0007669"/>
    <property type="project" value="InterPro"/>
</dbReference>
<evidence type="ECO:0000256" key="1">
    <source>
        <dbReference type="SAM" id="MobiDB-lite"/>
    </source>
</evidence>
<dbReference type="Pfam" id="PF17765">
    <property type="entry name" value="MLTR_LBD"/>
    <property type="match status" value="1"/>
</dbReference>
<dbReference type="Gene3D" id="3.30.450.180">
    <property type="match status" value="1"/>
</dbReference>
<dbReference type="Proteomes" id="UP000199052">
    <property type="component" value="Unassembled WGS sequence"/>
</dbReference>
<dbReference type="PANTHER" id="PTHR35010">
    <property type="entry name" value="BLL4672 PROTEIN-RELATED"/>
    <property type="match status" value="1"/>
</dbReference>
<dbReference type="Pfam" id="PF01381">
    <property type="entry name" value="HTH_3"/>
    <property type="match status" value="1"/>
</dbReference>
<dbReference type="Gene3D" id="1.10.260.40">
    <property type="entry name" value="lambda repressor-like DNA-binding domains"/>
    <property type="match status" value="1"/>
</dbReference>
<protein>
    <submittedName>
        <fullName evidence="3">Transcriptional regulator, contains XRE-family HTH domain</fullName>
    </submittedName>
</protein>
<dbReference type="EMBL" id="FOOI01000005">
    <property type="protein sequence ID" value="SFG34783.1"/>
    <property type="molecule type" value="Genomic_DNA"/>
</dbReference>
<feature type="domain" description="HTH cro/C1-type" evidence="2">
    <location>
        <begin position="18"/>
        <end position="72"/>
    </location>
</feature>
<feature type="compositionally biased region" description="Low complexity" evidence="1">
    <location>
        <begin position="209"/>
        <end position="221"/>
    </location>
</feature>
<evidence type="ECO:0000259" key="2">
    <source>
        <dbReference type="PROSITE" id="PS50943"/>
    </source>
</evidence>
<sequence>MANMTATAAPEETIGMLVKRWRERRRRSQLELSLAAEMSARHLSYIETGRSNPSPAMIERICGELDVPLRERNRFHLAAGFAPAYRERPLTDLGAAQDAVRAVLAGMEPNPAVAVNVHWDLLAANEAMGAFLRDLPGELGRAPVNMMRATLHPDGLAAQIVNLRQWRAHVVRRVRRQLERTAADGLAALLADLESYGPPSPPSPPVAPAAPSAPSAPSAPADRTTADDLVVPLRMTTPYGELALLYTATVFGSPRDVTLDEIAIETFFPADRATAMLLRSLADLRNDTGGGTPT</sequence>
<gene>
    <name evidence="3" type="ORF">SAMN05421678_105214</name>
</gene>